<evidence type="ECO:0000313" key="2">
    <source>
        <dbReference type="Proteomes" id="UP000253727"/>
    </source>
</evidence>
<organism evidence="1 2">
    <name type="scientific">Alteripontixanthobacter maritimus</name>
    <dbReference type="NCBI Taxonomy" id="2161824"/>
    <lineage>
        <taxon>Bacteria</taxon>
        <taxon>Pseudomonadati</taxon>
        <taxon>Pseudomonadota</taxon>
        <taxon>Alphaproteobacteria</taxon>
        <taxon>Sphingomonadales</taxon>
        <taxon>Erythrobacteraceae</taxon>
        <taxon>Alteripontixanthobacter</taxon>
    </lineage>
</organism>
<sequence>MKKTVSPPIVEAASDRSLEPRCGPIVETGMEEPSQAVTSVLAGDDQQWINTVLTSLETRSRGVKEALGQALRNGARDAGPLLGLEPANTENAEQITTKNEDSNTDHLIAPLLGTICSQQSETLKKSSSRRSQTSVCYDQLLRDSSQPYPETSQKLSGSGKRDCYLASCARWERLISLKASFEIASCSASSLKPLP</sequence>
<protein>
    <submittedName>
        <fullName evidence="1">Uncharacterized protein</fullName>
    </submittedName>
</protein>
<dbReference type="Proteomes" id="UP000253727">
    <property type="component" value="Unassembled WGS sequence"/>
</dbReference>
<proteinExistence type="predicted"/>
<dbReference type="EMBL" id="QBKA01000002">
    <property type="protein sequence ID" value="RDC60896.1"/>
    <property type="molecule type" value="Genomic_DNA"/>
</dbReference>
<reference evidence="1 2" key="1">
    <citation type="submission" date="2018-04" db="EMBL/GenBank/DDBJ databases">
        <title>Altererythrobacter sp. HME9302 genome sequencing and assembly.</title>
        <authorList>
            <person name="Kang H."/>
            <person name="Kim H."/>
            <person name="Joh K."/>
        </authorList>
    </citation>
    <scope>NUCLEOTIDE SEQUENCE [LARGE SCALE GENOMIC DNA]</scope>
    <source>
        <strain evidence="1 2">HME9302</strain>
    </source>
</reference>
<accession>A0A369QCD1</accession>
<dbReference type="AlphaFoldDB" id="A0A369QCD1"/>
<keyword evidence="2" id="KW-1185">Reference proteome</keyword>
<comment type="caution">
    <text evidence="1">The sequence shown here is derived from an EMBL/GenBank/DDBJ whole genome shotgun (WGS) entry which is preliminary data.</text>
</comment>
<gene>
    <name evidence="1" type="ORF">HME9302_02112</name>
</gene>
<evidence type="ECO:0000313" key="1">
    <source>
        <dbReference type="EMBL" id="RDC60896.1"/>
    </source>
</evidence>
<name>A0A369QCD1_9SPHN</name>